<evidence type="ECO:0000313" key="2">
    <source>
        <dbReference type="EMBL" id="CAH1451220.1"/>
    </source>
</evidence>
<feature type="compositionally biased region" description="Basic and acidic residues" evidence="1">
    <location>
        <begin position="135"/>
        <end position="144"/>
    </location>
</feature>
<comment type="caution">
    <text evidence="2">The sequence shown here is derived from an EMBL/GenBank/DDBJ whole genome shotgun (WGS) entry which is preliminary data.</text>
</comment>
<accession>A0AAU9PLH6</accession>
<organism evidence="2 3">
    <name type="scientific">Lactuca virosa</name>
    <dbReference type="NCBI Taxonomy" id="75947"/>
    <lineage>
        <taxon>Eukaryota</taxon>
        <taxon>Viridiplantae</taxon>
        <taxon>Streptophyta</taxon>
        <taxon>Embryophyta</taxon>
        <taxon>Tracheophyta</taxon>
        <taxon>Spermatophyta</taxon>
        <taxon>Magnoliopsida</taxon>
        <taxon>eudicotyledons</taxon>
        <taxon>Gunneridae</taxon>
        <taxon>Pentapetalae</taxon>
        <taxon>asterids</taxon>
        <taxon>campanulids</taxon>
        <taxon>Asterales</taxon>
        <taxon>Asteraceae</taxon>
        <taxon>Cichorioideae</taxon>
        <taxon>Cichorieae</taxon>
        <taxon>Lactucinae</taxon>
        <taxon>Lactuca</taxon>
    </lineage>
</organism>
<feature type="compositionally biased region" description="Polar residues" evidence="1">
    <location>
        <begin position="91"/>
        <end position="121"/>
    </location>
</feature>
<evidence type="ECO:0000313" key="3">
    <source>
        <dbReference type="Proteomes" id="UP001157418"/>
    </source>
</evidence>
<dbReference type="Proteomes" id="UP001157418">
    <property type="component" value="Unassembled WGS sequence"/>
</dbReference>
<dbReference type="AlphaFoldDB" id="A0AAU9PLH6"/>
<keyword evidence="3" id="KW-1185">Reference proteome</keyword>
<feature type="compositionally biased region" description="Polar residues" evidence="1">
    <location>
        <begin position="23"/>
        <end position="35"/>
    </location>
</feature>
<feature type="region of interest" description="Disordered" evidence="1">
    <location>
        <begin position="66"/>
        <end position="144"/>
    </location>
</feature>
<name>A0AAU9PLH6_9ASTR</name>
<gene>
    <name evidence="2" type="ORF">LVIROSA_LOCUS36587</name>
</gene>
<evidence type="ECO:0000256" key="1">
    <source>
        <dbReference type="SAM" id="MobiDB-lite"/>
    </source>
</evidence>
<protein>
    <submittedName>
        <fullName evidence="2">Uncharacterized protein</fullName>
    </submittedName>
</protein>
<reference evidence="2 3" key="1">
    <citation type="submission" date="2022-01" db="EMBL/GenBank/DDBJ databases">
        <authorList>
            <person name="Xiong W."/>
            <person name="Schranz E."/>
        </authorList>
    </citation>
    <scope>NUCLEOTIDE SEQUENCE [LARGE SCALE GENOMIC DNA]</scope>
</reference>
<feature type="region of interest" description="Disordered" evidence="1">
    <location>
        <begin position="1"/>
        <end position="54"/>
    </location>
</feature>
<sequence>MSSDHQDPRGFPPPTTIDELHRQPSSSTTGNNLSDFPTPRLLHTPSPLMSLEVDTNALESPVSAALGSPIFTTPSTSFDGAAPATTTTTTVNTHNPLRQTSTDTNSSANQDPPSIATTSSKVLEPPTRNILLRHSHFDPIKTDS</sequence>
<dbReference type="EMBL" id="CAKMRJ010005728">
    <property type="protein sequence ID" value="CAH1451220.1"/>
    <property type="molecule type" value="Genomic_DNA"/>
</dbReference>
<proteinExistence type="predicted"/>